<evidence type="ECO:0000256" key="4">
    <source>
        <dbReference type="ARBA" id="ARBA00022801"/>
    </source>
</evidence>
<dbReference type="InterPro" id="IPR041447">
    <property type="entry name" value="Mannosidase_ig"/>
</dbReference>
<dbReference type="Gene3D" id="3.20.20.80">
    <property type="entry name" value="Glycosidases"/>
    <property type="match status" value="1"/>
</dbReference>
<dbReference type="Gene3D" id="2.60.40.10">
    <property type="entry name" value="Immunoglobulins"/>
    <property type="match status" value="2"/>
</dbReference>
<accession>A0A1J4K252</accession>
<dbReference type="InterPro" id="IPR036156">
    <property type="entry name" value="Beta-gal/glucu_dom_sf"/>
</dbReference>
<dbReference type="Gene3D" id="2.60.120.260">
    <property type="entry name" value="Galactose-binding domain-like"/>
    <property type="match status" value="1"/>
</dbReference>
<reference evidence="10" key="1">
    <citation type="submission" date="2016-10" db="EMBL/GenBank/DDBJ databases">
        <authorList>
            <person name="Benchimol M."/>
            <person name="Almeida L.G."/>
            <person name="Vasconcelos A.T."/>
            <person name="Perreira-Neves A."/>
            <person name="Rosa I.A."/>
            <person name="Tasca T."/>
            <person name="Bogo M.R."/>
            <person name="de Souza W."/>
        </authorList>
    </citation>
    <scope>NUCLEOTIDE SEQUENCE [LARGE SCALE GENOMIC DNA]</scope>
    <source>
        <strain evidence="10">K</strain>
    </source>
</reference>
<keyword evidence="6" id="KW-0326">Glycosidase</keyword>
<dbReference type="PANTHER" id="PTHR43730">
    <property type="entry name" value="BETA-MANNOSIDASE"/>
    <property type="match status" value="1"/>
</dbReference>
<organism evidence="10 11">
    <name type="scientific">Tritrichomonas foetus</name>
    <dbReference type="NCBI Taxonomy" id="1144522"/>
    <lineage>
        <taxon>Eukaryota</taxon>
        <taxon>Metamonada</taxon>
        <taxon>Parabasalia</taxon>
        <taxon>Tritrichomonadida</taxon>
        <taxon>Tritrichomonadidae</taxon>
        <taxon>Tritrichomonas</taxon>
    </lineage>
</organism>
<keyword evidence="11" id="KW-1185">Reference proteome</keyword>
<name>A0A1J4K252_9EUKA</name>
<evidence type="ECO:0000313" key="11">
    <source>
        <dbReference type="Proteomes" id="UP000179807"/>
    </source>
</evidence>
<dbReference type="FunFam" id="3.20.20.80:FF:000050">
    <property type="entry name" value="Beta-mannosidase B"/>
    <property type="match status" value="1"/>
</dbReference>
<evidence type="ECO:0000256" key="2">
    <source>
        <dbReference type="ARBA" id="ARBA00004740"/>
    </source>
</evidence>
<evidence type="ECO:0000259" key="8">
    <source>
        <dbReference type="Pfam" id="PF17786"/>
    </source>
</evidence>
<dbReference type="InterPro" id="IPR017853">
    <property type="entry name" value="GH"/>
</dbReference>
<sequence length="812" mass="94602">MLLDGVWQLSCAARKIADLPISIPGDVHTALLAAKLIPDPYYSTNENLVQWVSGVEWTIQRTFEVTKINAFSAMMLVLEIVDTFATIFINGQEAFSTTSCFKFYRQDVYKYLHEGTNNITITFKVASKQASNRYFKMLPKSYPYSDGNNKIPFMNYIRSPQFHSGWDWGLCLVPSGIYQSIQLLPIKNFDLKEVAVTQVCEDDDIILKVDVHFNCYKRIEQTELKIEFESMTKTDTLSNYEPGEYVLHYVIPTVGLERWTTHEFGKQPLYDLKVSLDDYSITKRIGIRKLIVDTHDDDYGTTFQFVLNDRIVNAKGANYIPPDAIPSRMTYQLCYDLIKDMVDSNMNIIRIWGGGYYPTYLYDICDELGVLVWQDFMFGCAQYPTEDYFLQEVDDELHDQILRNKHHACIALWCGDNEDYIAIGWFSFTPEYKQFLKDEYKKLNQFIKSKVEQYDESRRFWPGSPSDGTFDYDGEWTNQYRGDMHYWEVWHGGQPFESFYTIMPRFCSEFGYQSYSSPPTVKTYLPEDEWNIYSNSFDSHQKNAAGNSLIANMFANYFKVPTTFIHQLYLSQVQQSIAIRMGCEYFRTRKPYTRGIIYWQINDCWPVTSWSSIEYGGRWKQLQYHARRFFDPIMPTFFEDKENKKTLALYVVNDRIEATAFTVKVEWIDFDGKIIKSWNQISHTSQSDTADIVWSIDNSEFDQKRDQGFFRVVLTEAESGRKVTNFFFATEYKNCDLRLANIKATIQKDGTGSKITLSTDKPAFFVHLESEKVKKFSDSSLLLVPGEEITVTCAEQITLEDLTIYQLAEVGR</sequence>
<comment type="pathway">
    <text evidence="2">Glycan metabolism; N-glycan degradation.</text>
</comment>
<dbReference type="SUPFAM" id="SSF49785">
    <property type="entry name" value="Galactose-binding domain-like"/>
    <property type="match status" value="1"/>
</dbReference>
<dbReference type="InterPro" id="IPR054593">
    <property type="entry name" value="Beta-mannosidase-like_N2"/>
</dbReference>
<dbReference type="SUPFAM" id="SSF51445">
    <property type="entry name" value="(Trans)glycosidases"/>
    <property type="match status" value="1"/>
</dbReference>
<protein>
    <recommendedName>
        <fullName evidence="3">beta-mannosidase</fullName>
        <ecNumber evidence="3">3.2.1.25</ecNumber>
    </recommendedName>
</protein>
<proteinExistence type="predicted"/>
<evidence type="ECO:0000256" key="6">
    <source>
        <dbReference type="ARBA" id="ARBA00023295"/>
    </source>
</evidence>
<evidence type="ECO:0000256" key="3">
    <source>
        <dbReference type="ARBA" id="ARBA00012754"/>
    </source>
</evidence>
<keyword evidence="4 10" id="KW-0378">Hydrolase</keyword>
<feature type="domain" description="Beta-mannosidase-like galactose-binding" evidence="9">
    <location>
        <begin position="7"/>
        <end position="179"/>
    </location>
</feature>
<dbReference type="VEuPathDB" id="TrichDB:TRFO_26936"/>
<dbReference type="Proteomes" id="UP000179807">
    <property type="component" value="Unassembled WGS sequence"/>
</dbReference>
<feature type="domain" description="Beta-mannosidase Ig-fold" evidence="7">
    <location>
        <begin position="738"/>
        <end position="802"/>
    </location>
</feature>
<dbReference type="GeneID" id="94839951"/>
<dbReference type="EC" id="3.2.1.25" evidence="3"/>
<dbReference type="Pfam" id="PF22666">
    <property type="entry name" value="Glyco_hydro_2_N2"/>
    <property type="match status" value="1"/>
</dbReference>
<dbReference type="InterPro" id="IPR041625">
    <property type="entry name" value="Beta-mannosidase_Ig"/>
</dbReference>
<dbReference type="Pfam" id="PF17753">
    <property type="entry name" value="Ig_mannosidase"/>
    <property type="match status" value="1"/>
</dbReference>
<feature type="domain" description="Mannosidase Ig/CBM-like" evidence="8">
    <location>
        <begin position="646"/>
        <end position="734"/>
    </location>
</feature>
<gene>
    <name evidence="10" type="ORF">TRFO_26936</name>
</gene>
<dbReference type="InterPro" id="IPR013783">
    <property type="entry name" value="Ig-like_fold"/>
</dbReference>
<dbReference type="GO" id="GO:0006516">
    <property type="term" value="P:glycoprotein catabolic process"/>
    <property type="evidence" value="ECO:0007669"/>
    <property type="project" value="TreeGrafter"/>
</dbReference>
<dbReference type="SUPFAM" id="SSF49303">
    <property type="entry name" value="beta-Galactosidase/glucuronidase domain"/>
    <property type="match status" value="3"/>
</dbReference>
<dbReference type="InterPro" id="IPR008979">
    <property type="entry name" value="Galactose-bd-like_sf"/>
</dbReference>
<evidence type="ECO:0000259" key="7">
    <source>
        <dbReference type="Pfam" id="PF17753"/>
    </source>
</evidence>
<dbReference type="Pfam" id="PF17786">
    <property type="entry name" value="Mannosidase_ig"/>
    <property type="match status" value="1"/>
</dbReference>
<keyword evidence="5" id="KW-0325">Glycoprotein</keyword>
<evidence type="ECO:0000259" key="9">
    <source>
        <dbReference type="Pfam" id="PF22666"/>
    </source>
</evidence>
<dbReference type="EMBL" id="MLAK01000761">
    <property type="protein sequence ID" value="OHT05315.1"/>
    <property type="molecule type" value="Genomic_DNA"/>
</dbReference>
<comment type="catalytic activity">
    <reaction evidence="1">
        <text>Hydrolysis of terminal, non-reducing beta-D-mannose residues in beta-D-mannosides.</text>
        <dbReference type="EC" id="3.2.1.25"/>
    </reaction>
</comment>
<dbReference type="RefSeq" id="XP_068358451.1">
    <property type="nucleotide sequence ID" value="XM_068505247.1"/>
</dbReference>
<comment type="caution">
    <text evidence="10">The sequence shown here is derived from an EMBL/GenBank/DDBJ whole genome shotgun (WGS) entry which is preliminary data.</text>
</comment>
<evidence type="ECO:0000256" key="1">
    <source>
        <dbReference type="ARBA" id="ARBA00000829"/>
    </source>
</evidence>
<evidence type="ECO:0000313" key="10">
    <source>
        <dbReference type="EMBL" id="OHT05315.1"/>
    </source>
</evidence>
<dbReference type="GO" id="GO:0004567">
    <property type="term" value="F:beta-mannosidase activity"/>
    <property type="evidence" value="ECO:0007669"/>
    <property type="project" value="UniProtKB-EC"/>
</dbReference>
<dbReference type="InterPro" id="IPR050887">
    <property type="entry name" value="Beta-mannosidase_GH2"/>
</dbReference>
<dbReference type="PANTHER" id="PTHR43730:SF1">
    <property type="entry name" value="BETA-MANNOSIDASE"/>
    <property type="match status" value="1"/>
</dbReference>
<dbReference type="OrthoDB" id="2866996at2759"/>
<evidence type="ECO:0000256" key="5">
    <source>
        <dbReference type="ARBA" id="ARBA00023180"/>
    </source>
</evidence>
<dbReference type="AlphaFoldDB" id="A0A1J4K252"/>